<keyword evidence="11" id="KW-0234">DNA repair</keyword>
<dbReference type="GO" id="GO:0006281">
    <property type="term" value="P:DNA repair"/>
    <property type="evidence" value="ECO:0007669"/>
    <property type="project" value="UniProtKB-KW"/>
</dbReference>
<evidence type="ECO:0000256" key="7">
    <source>
        <dbReference type="ARBA" id="ARBA00022763"/>
    </source>
</evidence>
<keyword evidence="10" id="KW-0233">DNA recombination</keyword>
<dbReference type="KEGG" id="skn:SKUN_00449"/>
<comment type="cofactor">
    <cofactor evidence="1">
        <name>Mg(2+)</name>
        <dbReference type="ChEBI" id="CHEBI:18420"/>
    </cofactor>
</comment>
<evidence type="ECO:0000256" key="13">
    <source>
        <dbReference type="ARBA" id="ARBA00029523"/>
    </source>
</evidence>
<dbReference type="STRING" id="273035.SKUN_00449"/>
<organism evidence="14 15">
    <name type="scientific">Spiroplasma kunkelii CR2-3x</name>
    <dbReference type="NCBI Taxonomy" id="273035"/>
    <lineage>
        <taxon>Bacteria</taxon>
        <taxon>Bacillati</taxon>
        <taxon>Mycoplasmatota</taxon>
        <taxon>Mollicutes</taxon>
        <taxon>Entomoplasmatales</taxon>
        <taxon>Spiroplasmataceae</taxon>
        <taxon>Spiroplasma</taxon>
    </lineage>
</organism>
<keyword evidence="7" id="KW-0227">DNA damage</keyword>
<gene>
    <name evidence="14" type="primary">recU</name>
    <name evidence="14" type="ORF">SKUN_00449</name>
</gene>
<dbReference type="GO" id="GO:0006310">
    <property type="term" value="P:DNA recombination"/>
    <property type="evidence" value="ECO:0007669"/>
    <property type="project" value="UniProtKB-KW"/>
</dbReference>
<evidence type="ECO:0000256" key="10">
    <source>
        <dbReference type="ARBA" id="ARBA00023172"/>
    </source>
</evidence>
<dbReference type="Gene3D" id="3.40.1350.10">
    <property type="match status" value="1"/>
</dbReference>
<comment type="similarity">
    <text evidence="12">Belongs to the RecU family.</text>
</comment>
<accession>A0A0K2JG14</accession>
<evidence type="ECO:0000256" key="12">
    <source>
        <dbReference type="ARBA" id="ARBA00023447"/>
    </source>
</evidence>
<keyword evidence="8" id="KW-0378">Hydrolase</keyword>
<keyword evidence="6 14" id="KW-0255">Endonuclease</keyword>
<dbReference type="InterPro" id="IPR011335">
    <property type="entry name" value="Restrct_endonuc-II-like"/>
</dbReference>
<evidence type="ECO:0000256" key="1">
    <source>
        <dbReference type="ARBA" id="ARBA00001946"/>
    </source>
</evidence>
<evidence type="ECO:0000313" key="15">
    <source>
        <dbReference type="Proteomes" id="UP000062963"/>
    </source>
</evidence>
<sequence length="80" mass="9775">MFLDYTIQKYFDNNIGLFFKRPINITPFEKQQHLIKKSYFKTKTGCDYYGLYQGYYIEFEAKKSIQQKFNLNNLKTHQLQ</sequence>
<dbReference type="GO" id="GO:0016787">
    <property type="term" value="F:hydrolase activity"/>
    <property type="evidence" value="ECO:0007669"/>
    <property type="project" value="UniProtKB-KW"/>
</dbReference>
<keyword evidence="15" id="KW-1185">Reference proteome</keyword>
<keyword evidence="3" id="KW-0963">Cytoplasm</keyword>
<dbReference type="Proteomes" id="UP000062963">
    <property type="component" value="Chromosome"/>
</dbReference>
<evidence type="ECO:0000256" key="2">
    <source>
        <dbReference type="ARBA" id="ARBA00004496"/>
    </source>
</evidence>
<keyword evidence="5" id="KW-0479">Metal-binding</keyword>
<evidence type="ECO:0000256" key="11">
    <source>
        <dbReference type="ARBA" id="ARBA00023204"/>
    </source>
</evidence>
<dbReference type="EMBL" id="CP010899">
    <property type="protein sequence ID" value="ALA97352.1"/>
    <property type="molecule type" value="Genomic_DNA"/>
</dbReference>
<evidence type="ECO:0000256" key="8">
    <source>
        <dbReference type="ARBA" id="ARBA00022801"/>
    </source>
</evidence>
<proteinExistence type="inferred from homology"/>
<dbReference type="Pfam" id="PF03838">
    <property type="entry name" value="RecU"/>
    <property type="match status" value="1"/>
</dbReference>
<comment type="subcellular location">
    <subcellularLocation>
        <location evidence="2">Cytoplasm</location>
    </subcellularLocation>
</comment>
<evidence type="ECO:0000313" key="14">
    <source>
        <dbReference type="EMBL" id="ALA97352.1"/>
    </source>
</evidence>
<dbReference type="GO" id="GO:0005737">
    <property type="term" value="C:cytoplasm"/>
    <property type="evidence" value="ECO:0007669"/>
    <property type="project" value="UniProtKB-SubCell"/>
</dbReference>
<evidence type="ECO:0000256" key="5">
    <source>
        <dbReference type="ARBA" id="ARBA00022723"/>
    </source>
</evidence>
<name>A0A0K2JG14_SPIKU</name>
<keyword evidence="9" id="KW-0460">Magnesium</keyword>
<dbReference type="PATRIC" id="fig|273035.7.peg.529"/>
<dbReference type="InterPro" id="IPR011856">
    <property type="entry name" value="tRNA_endonuc-like_dom_sf"/>
</dbReference>
<evidence type="ECO:0000256" key="6">
    <source>
        <dbReference type="ARBA" id="ARBA00022759"/>
    </source>
</evidence>
<dbReference type="SUPFAM" id="SSF52980">
    <property type="entry name" value="Restriction endonuclease-like"/>
    <property type="match status" value="1"/>
</dbReference>
<dbReference type="InterPro" id="IPR004612">
    <property type="entry name" value="Resolv_RecU"/>
</dbReference>
<evidence type="ECO:0000256" key="9">
    <source>
        <dbReference type="ARBA" id="ARBA00022842"/>
    </source>
</evidence>
<dbReference type="GO" id="GO:0046872">
    <property type="term" value="F:metal ion binding"/>
    <property type="evidence" value="ECO:0007669"/>
    <property type="project" value="UniProtKB-KW"/>
</dbReference>
<evidence type="ECO:0000256" key="4">
    <source>
        <dbReference type="ARBA" id="ARBA00022722"/>
    </source>
</evidence>
<dbReference type="GO" id="GO:0003676">
    <property type="term" value="F:nucleic acid binding"/>
    <property type="evidence" value="ECO:0007669"/>
    <property type="project" value="InterPro"/>
</dbReference>
<dbReference type="GO" id="GO:0004519">
    <property type="term" value="F:endonuclease activity"/>
    <property type="evidence" value="ECO:0007669"/>
    <property type="project" value="UniProtKB-KW"/>
</dbReference>
<evidence type="ECO:0000256" key="3">
    <source>
        <dbReference type="ARBA" id="ARBA00022490"/>
    </source>
</evidence>
<reference evidence="14 15" key="1">
    <citation type="journal article" date="2015" name="Genome Announc.">
        <title>Complete Genome Sequence of Spiroplasma kunkelii Strain CR2-3x, Causal Agent of Corn Stunt Disease in Zea mays L.</title>
        <authorList>
            <person name="Davis R.E."/>
            <person name="Shao J."/>
            <person name="Dally E.L."/>
            <person name="Zhao Y."/>
            <person name="Gasparich G.E."/>
            <person name="Gaynor B.J."/>
            <person name="Athey J.C."/>
            <person name="Harrison N.A."/>
            <person name="Donofrio N."/>
        </authorList>
    </citation>
    <scope>NUCLEOTIDE SEQUENCE [LARGE SCALE GENOMIC DNA]</scope>
    <source>
        <strain evidence="14 15">CR2-3x</strain>
    </source>
</reference>
<protein>
    <recommendedName>
        <fullName evidence="13">Holliday junction resolvase RecU</fullName>
    </recommendedName>
</protein>
<keyword evidence="4" id="KW-0540">Nuclease</keyword>
<dbReference type="AlphaFoldDB" id="A0A0K2JG14"/>